<keyword evidence="1" id="KW-0732">Signal</keyword>
<reference evidence="2 3" key="1">
    <citation type="journal article" date="2012" name="BMC Genomics">
        <title>Comparative genomic analysis and phylogenetic position of Theileria equi.</title>
        <authorList>
            <person name="Kappmeyer L.S."/>
            <person name="Thiagarajan M."/>
            <person name="Herndon D.R."/>
            <person name="Ramsay J.D."/>
            <person name="Caler E."/>
            <person name="Djikeng A."/>
            <person name="Gillespie J.J."/>
            <person name="Lau A.O."/>
            <person name="Roalson E.H."/>
            <person name="Silva J.C."/>
            <person name="Silva M.G."/>
            <person name="Suarez C.E."/>
            <person name="Ueti M.W."/>
            <person name="Nene V.M."/>
            <person name="Mealey R.H."/>
            <person name="Knowles D.P."/>
            <person name="Brayton K.A."/>
        </authorList>
    </citation>
    <scope>NUCLEOTIDE SEQUENCE [LARGE SCALE GENOMIC DNA]</scope>
    <source>
        <strain evidence="2 3">WA</strain>
    </source>
</reference>
<feature type="chain" id="PRO_5003952336" evidence="1">
    <location>
        <begin position="22"/>
        <end position="244"/>
    </location>
</feature>
<protein>
    <submittedName>
        <fullName evidence="2">Signal peptide containing protein</fullName>
    </submittedName>
</protein>
<evidence type="ECO:0000256" key="1">
    <source>
        <dbReference type="SAM" id="SignalP"/>
    </source>
</evidence>
<feature type="signal peptide" evidence="1">
    <location>
        <begin position="1"/>
        <end position="21"/>
    </location>
</feature>
<organism evidence="2 3">
    <name type="scientific">Theileria equi strain WA</name>
    <dbReference type="NCBI Taxonomy" id="1537102"/>
    <lineage>
        <taxon>Eukaryota</taxon>
        <taxon>Sar</taxon>
        <taxon>Alveolata</taxon>
        <taxon>Apicomplexa</taxon>
        <taxon>Aconoidasida</taxon>
        <taxon>Piroplasmida</taxon>
        <taxon>Theileriidae</taxon>
        <taxon>Theileria</taxon>
    </lineage>
</organism>
<proteinExistence type="predicted"/>
<evidence type="ECO:0000313" key="2">
    <source>
        <dbReference type="EMBL" id="EKX72231.1"/>
    </source>
</evidence>
<accession>L1L9Q6</accession>
<dbReference type="VEuPathDB" id="PiroplasmaDB:BEWA_046950"/>
<dbReference type="GeneID" id="15804001"/>
<gene>
    <name evidence="2" type="ORF">BEWA_046950</name>
</gene>
<dbReference type="KEGG" id="beq:BEWA_046950"/>
<name>L1L9Q6_THEEQ</name>
<dbReference type="RefSeq" id="XP_004831683.1">
    <property type="nucleotide sequence ID" value="XM_004831626.1"/>
</dbReference>
<dbReference type="AlphaFoldDB" id="L1L9Q6"/>
<dbReference type="EMBL" id="ACOU01000007">
    <property type="protein sequence ID" value="EKX72231.1"/>
    <property type="molecule type" value="Genomic_DNA"/>
</dbReference>
<keyword evidence="3" id="KW-1185">Reference proteome</keyword>
<dbReference type="Proteomes" id="UP000031512">
    <property type="component" value="Unassembled WGS sequence"/>
</dbReference>
<evidence type="ECO:0000313" key="3">
    <source>
        <dbReference type="Proteomes" id="UP000031512"/>
    </source>
</evidence>
<comment type="caution">
    <text evidence="2">The sequence shown here is derived from an EMBL/GenBank/DDBJ whole genome shotgun (WGS) entry which is preliminary data.</text>
</comment>
<sequence length="244" mass="28098">MEALLRLAILFTMLSTRTALAGDGVQVQKEKKSLNLHICGENQRQIMGIVNHSTGEIKYTIKPRLNKNYKIGAVFDGTHLILEDESTIIDRNVLFRYFTDGTRYIMVTTAKGGVEDSKVEITEMIKKTDDMMYMPLVRWPLDLNLVDQHDERFIKVTNGIKRGIIVYTTKNDMELDFFIGIVKYGRYIVDERVDGVLKKMIQVDKRRNPWIITISAFLNDGRFINLTYRIVGGIPMVSSRTGYY</sequence>